<keyword evidence="3 6" id="KW-0732">Signal</keyword>
<keyword evidence="2" id="KW-0964">Secreted</keyword>
<sequence length="161" mass="17404">MKFSLAAVASTLMATALAAPTTSAADDGSTSYQIKDFTLRKLNGKDISTMSFRILATNGGTLDFECVPYDPVTNGATENFQGDHVYSCGENTFFSFNYIPKHDTQTNELYLWQNVSDTVTLGGSAFLDDPICRAGGAGVDDLVCKVPEQVHFVIPMRNLLA</sequence>
<evidence type="ECO:0000313" key="8">
    <source>
        <dbReference type="EMBL" id="USW51860.1"/>
    </source>
</evidence>
<dbReference type="GO" id="GO:0005576">
    <property type="term" value="C:extracellular region"/>
    <property type="evidence" value="ECO:0007669"/>
    <property type="project" value="UniProtKB-SubCell"/>
</dbReference>
<proteinExistence type="predicted"/>
<evidence type="ECO:0000256" key="5">
    <source>
        <dbReference type="PROSITE-ProRule" id="PRU01243"/>
    </source>
</evidence>
<comment type="subcellular location">
    <subcellularLocation>
        <location evidence="1">Secreted</location>
    </subcellularLocation>
</comment>
<feature type="chain" id="PRO_5040498415" evidence="6">
    <location>
        <begin position="19"/>
        <end position="161"/>
    </location>
</feature>
<dbReference type="Gene3D" id="2.40.350.20">
    <property type="match status" value="1"/>
</dbReference>
<evidence type="ECO:0000256" key="1">
    <source>
        <dbReference type="ARBA" id="ARBA00004613"/>
    </source>
</evidence>
<feature type="signal peptide" evidence="6">
    <location>
        <begin position="1"/>
        <end position="18"/>
    </location>
</feature>
<feature type="domain" description="AA1-like" evidence="7">
    <location>
        <begin position="27"/>
        <end position="157"/>
    </location>
</feature>
<reference evidence="8" key="1">
    <citation type="submission" date="2022-06" db="EMBL/GenBank/DDBJ databases">
        <title>Complete genome sequences of two strains of the flax pathogen Septoria linicola.</title>
        <authorList>
            <person name="Lapalu N."/>
            <person name="Simon A."/>
            <person name="Demenou B."/>
            <person name="Paumier D."/>
            <person name="Guillot M.-P."/>
            <person name="Gout L."/>
            <person name="Valade R."/>
        </authorList>
    </citation>
    <scope>NUCLEOTIDE SEQUENCE</scope>
    <source>
        <strain evidence="8">SE15195</strain>
    </source>
</reference>
<dbReference type="Proteomes" id="UP001056384">
    <property type="component" value="Chromosome 4"/>
</dbReference>
<protein>
    <submittedName>
        <fullName evidence="8">Alternaria alternata allergen 1</fullName>
    </submittedName>
</protein>
<evidence type="ECO:0000256" key="4">
    <source>
        <dbReference type="ARBA" id="ARBA00023157"/>
    </source>
</evidence>
<evidence type="ECO:0000313" key="9">
    <source>
        <dbReference type="Proteomes" id="UP001056384"/>
    </source>
</evidence>
<dbReference type="PROSITE" id="PS51895">
    <property type="entry name" value="AA1"/>
    <property type="match status" value="1"/>
</dbReference>
<comment type="caution">
    <text evidence="5">Lacks conserved residue(s) required for the propagation of feature annotation.</text>
</comment>
<evidence type="ECO:0000259" key="7">
    <source>
        <dbReference type="PROSITE" id="PS51895"/>
    </source>
</evidence>
<organism evidence="8 9">
    <name type="scientific">Septoria linicola</name>
    <dbReference type="NCBI Taxonomy" id="215465"/>
    <lineage>
        <taxon>Eukaryota</taxon>
        <taxon>Fungi</taxon>
        <taxon>Dikarya</taxon>
        <taxon>Ascomycota</taxon>
        <taxon>Pezizomycotina</taxon>
        <taxon>Dothideomycetes</taxon>
        <taxon>Dothideomycetidae</taxon>
        <taxon>Mycosphaerellales</taxon>
        <taxon>Mycosphaerellaceae</taxon>
        <taxon>Septoria</taxon>
    </lineage>
</organism>
<keyword evidence="4 5" id="KW-1015">Disulfide bond</keyword>
<name>A0A9Q9AMU1_9PEZI</name>
<dbReference type="OrthoDB" id="3928926at2759"/>
<evidence type="ECO:0000256" key="2">
    <source>
        <dbReference type="ARBA" id="ARBA00022525"/>
    </source>
</evidence>
<evidence type="ECO:0000256" key="6">
    <source>
        <dbReference type="SAM" id="SignalP"/>
    </source>
</evidence>
<dbReference type="Pfam" id="PF16541">
    <property type="entry name" value="AltA1"/>
    <property type="match status" value="1"/>
</dbReference>
<evidence type="ECO:0000256" key="3">
    <source>
        <dbReference type="ARBA" id="ARBA00022729"/>
    </source>
</evidence>
<dbReference type="EMBL" id="CP099421">
    <property type="protein sequence ID" value="USW51860.1"/>
    <property type="molecule type" value="Genomic_DNA"/>
</dbReference>
<dbReference type="InterPro" id="IPR032382">
    <property type="entry name" value="AltA1"/>
</dbReference>
<dbReference type="AlphaFoldDB" id="A0A9Q9AMU1"/>
<keyword evidence="9" id="KW-1185">Reference proteome</keyword>
<accession>A0A9Q9AMU1</accession>
<feature type="disulfide bond" evidence="5">
    <location>
        <begin position="132"/>
        <end position="144"/>
    </location>
</feature>
<gene>
    <name evidence="8" type="ORF">Slin15195_G051790</name>
</gene>